<evidence type="ECO:0000313" key="1">
    <source>
        <dbReference type="EMBL" id="PJJ80882.1"/>
    </source>
</evidence>
<comment type="caution">
    <text evidence="1">The sequence shown here is derived from an EMBL/GenBank/DDBJ whole genome shotgun (WGS) entry which is preliminary data.</text>
</comment>
<proteinExistence type="predicted"/>
<dbReference type="EMBL" id="PGFH01000001">
    <property type="protein sequence ID" value="PJJ80882.1"/>
    <property type="molecule type" value="Genomic_DNA"/>
</dbReference>
<organism evidence="1 2">
    <name type="scientific">Salinibacterium amurskyense</name>
    <dbReference type="NCBI Taxonomy" id="205941"/>
    <lineage>
        <taxon>Bacteria</taxon>
        <taxon>Bacillati</taxon>
        <taxon>Actinomycetota</taxon>
        <taxon>Actinomycetes</taxon>
        <taxon>Micrococcales</taxon>
        <taxon>Microbacteriaceae</taxon>
        <taxon>Salinibacterium</taxon>
    </lineage>
</organism>
<dbReference type="Proteomes" id="UP000231742">
    <property type="component" value="Unassembled WGS sequence"/>
</dbReference>
<accession>A0A2M9D589</accession>
<sequence length="175" mass="18235">MRCPTLKGFTGRMITSQRGLKSATAIAIAAGLTVSLSGCFGNPLESFTDNLIEDTVENAIEGATGVDVDVDGDGTGGSLPKSWPAEVPAPDGDILFSLGMDDGYSATIQVDSDAAAEAGYEALISSGFEMISELSLGDNGYLYGLESDSWIIQYSWGTTEEDGTLVNMIVSAVEQ</sequence>
<dbReference type="AlphaFoldDB" id="A0A2M9D589"/>
<reference evidence="1 2" key="1">
    <citation type="submission" date="2017-11" db="EMBL/GenBank/DDBJ databases">
        <title>Genomic Encyclopedia of Archaeal and Bacterial Type Strains, Phase II (KMG-II): From Individual Species to Whole Genera.</title>
        <authorList>
            <person name="Goeker M."/>
        </authorList>
    </citation>
    <scope>NUCLEOTIDE SEQUENCE [LARGE SCALE GENOMIC DNA]</scope>
    <source>
        <strain evidence="1 2">DSM 16400</strain>
    </source>
</reference>
<gene>
    <name evidence="1" type="ORF">CLV85_0049</name>
</gene>
<evidence type="ECO:0000313" key="2">
    <source>
        <dbReference type="Proteomes" id="UP000231742"/>
    </source>
</evidence>
<keyword evidence="2" id="KW-1185">Reference proteome</keyword>
<name>A0A2M9D589_9MICO</name>
<protein>
    <submittedName>
        <fullName evidence="1">Uncharacterized protein</fullName>
    </submittedName>
</protein>